<dbReference type="PANTHER" id="PTHR21666">
    <property type="entry name" value="PEPTIDASE-RELATED"/>
    <property type="match status" value="1"/>
</dbReference>
<feature type="transmembrane region" description="Helical" evidence="1">
    <location>
        <begin position="34"/>
        <end position="54"/>
    </location>
</feature>
<organism evidence="3 4">
    <name type="scientific">Serpentinicella alkaliphila</name>
    <dbReference type="NCBI Taxonomy" id="1734049"/>
    <lineage>
        <taxon>Bacteria</taxon>
        <taxon>Bacillati</taxon>
        <taxon>Bacillota</taxon>
        <taxon>Clostridia</taxon>
        <taxon>Peptostreptococcales</taxon>
        <taxon>Natronincolaceae</taxon>
        <taxon>Serpentinicella</taxon>
    </lineage>
</organism>
<keyword evidence="1" id="KW-0812">Transmembrane</keyword>
<gene>
    <name evidence="3" type="ORF">EDD79_10368</name>
</gene>
<dbReference type="InterPro" id="IPR050570">
    <property type="entry name" value="Cell_wall_metabolism_enzyme"/>
</dbReference>
<evidence type="ECO:0000313" key="3">
    <source>
        <dbReference type="EMBL" id="TCP99080.1"/>
    </source>
</evidence>
<dbReference type="PANTHER" id="PTHR21666:SF270">
    <property type="entry name" value="MUREIN HYDROLASE ACTIVATOR ENVC"/>
    <property type="match status" value="1"/>
</dbReference>
<feature type="domain" description="M23ase beta-sheet core" evidence="2">
    <location>
        <begin position="133"/>
        <end position="220"/>
    </location>
</feature>
<comment type="caution">
    <text evidence="3">The sequence shown here is derived from an EMBL/GenBank/DDBJ whole genome shotgun (WGS) entry which is preliminary data.</text>
</comment>
<sequence>MNYTRNQKFRGFQTSNEKNFFEFDLDPKSIAKKLFYKSIICAVILAVLFSMKVINRSGTNHVLNFINTQVNSKFEYGYYWTKVNGFPQYVFKQGQKAAEVINIPTFNTMQFVMPVQGEIVSFFDQSTTSAQTNTKGIIISTEKNDKISASHDGTVMETGFTDNIGNYVIIKHKGNMLTIYKYLEESLVKNNQAVKQGDVIGLATNKLQFEMWDRNSPVDPLRYLDLK</sequence>
<accession>A0A4R2T8U8</accession>
<dbReference type="EMBL" id="SLYC01000036">
    <property type="protein sequence ID" value="TCP99080.1"/>
    <property type="molecule type" value="Genomic_DNA"/>
</dbReference>
<evidence type="ECO:0000256" key="1">
    <source>
        <dbReference type="SAM" id="Phobius"/>
    </source>
</evidence>
<dbReference type="GO" id="GO:0004222">
    <property type="term" value="F:metalloendopeptidase activity"/>
    <property type="evidence" value="ECO:0007669"/>
    <property type="project" value="TreeGrafter"/>
</dbReference>
<name>A0A4R2T8U8_9FIRM</name>
<evidence type="ECO:0000259" key="2">
    <source>
        <dbReference type="Pfam" id="PF01551"/>
    </source>
</evidence>
<protein>
    <submittedName>
        <fullName evidence="3">Peptidase M23-like protein</fullName>
    </submittedName>
</protein>
<dbReference type="InterPro" id="IPR011055">
    <property type="entry name" value="Dup_hybrid_motif"/>
</dbReference>
<dbReference type="Gene3D" id="2.70.70.10">
    <property type="entry name" value="Glucose Permease (Domain IIA)"/>
    <property type="match status" value="1"/>
</dbReference>
<keyword evidence="4" id="KW-1185">Reference proteome</keyword>
<dbReference type="RefSeq" id="WP_132849214.1">
    <property type="nucleotide sequence ID" value="NZ_CP058648.1"/>
</dbReference>
<dbReference type="Proteomes" id="UP000295504">
    <property type="component" value="Unassembled WGS sequence"/>
</dbReference>
<evidence type="ECO:0000313" key="4">
    <source>
        <dbReference type="Proteomes" id="UP000295504"/>
    </source>
</evidence>
<dbReference type="SUPFAM" id="SSF51261">
    <property type="entry name" value="Duplicated hybrid motif"/>
    <property type="match status" value="1"/>
</dbReference>
<dbReference type="CDD" id="cd12797">
    <property type="entry name" value="M23_peptidase"/>
    <property type="match status" value="1"/>
</dbReference>
<keyword evidence="1" id="KW-1133">Transmembrane helix</keyword>
<dbReference type="Pfam" id="PF01551">
    <property type="entry name" value="Peptidase_M23"/>
    <property type="match status" value="1"/>
</dbReference>
<reference evidence="3 4" key="1">
    <citation type="submission" date="2019-03" db="EMBL/GenBank/DDBJ databases">
        <title>Genomic Encyclopedia of Type Strains, Phase IV (KMG-IV): sequencing the most valuable type-strain genomes for metagenomic binning, comparative biology and taxonomic classification.</title>
        <authorList>
            <person name="Goeker M."/>
        </authorList>
    </citation>
    <scope>NUCLEOTIDE SEQUENCE [LARGE SCALE GENOMIC DNA]</scope>
    <source>
        <strain evidence="3 4">DSM 100013</strain>
    </source>
</reference>
<keyword evidence="1" id="KW-0472">Membrane</keyword>
<proteinExistence type="predicted"/>
<dbReference type="AlphaFoldDB" id="A0A4R2T8U8"/>
<dbReference type="OrthoDB" id="9814460at2"/>
<dbReference type="InterPro" id="IPR016047">
    <property type="entry name" value="M23ase_b-sheet_dom"/>
</dbReference>